<dbReference type="Pfam" id="PF00067">
    <property type="entry name" value="p450"/>
    <property type="match status" value="1"/>
</dbReference>
<dbReference type="KEGG" id="sfa:Sfla_0050"/>
<dbReference type="GO" id="GO:0004497">
    <property type="term" value="F:monooxygenase activity"/>
    <property type="evidence" value="ECO:0007669"/>
    <property type="project" value="InterPro"/>
</dbReference>
<evidence type="ECO:0000256" key="2">
    <source>
        <dbReference type="PIRSR" id="PIRSR602401-1"/>
    </source>
</evidence>
<protein>
    <submittedName>
        <fullName evidence="4">Cytochrome P450</fullName>
    </submittedName>
</protein>
<dbReference type="PANTHER" id="PTHR24305:SF166">
    <property type="entry name" value="CYTOCHROME P450 12A4, MITOCHONDRIAL-RELATED"/>
    <property type="match status" value="1"/>
</dbReference>
<dbReference type="InterPro" id="IPR001128">
    <property type="entry name" value="Cyt_P450"/>
</dbReference>
<dbReference type="GO" id="GO:0016705">
    <property type="term" value="F:oxidoreductase activity, acting on paired donors, with incorporation or reduction of molecular oxygen"/>
    <property type="evidence" value="ECO:0007669"/>
    <property type="project" value="InterPro"/>
</dbReference>
<dbReference type="InterPro" id="IPR036396">
    <property type="entry name" value="Cyt_P450_sf"/>
</dbReference>
<proteinExistence type="inferred from homology"/>
<name>A0A8D3WF11_STRFA</name>
<evidence type="ECO:0000256" key="1">
    <source>
        <dbReference type="ARBA" id="ARBA00010617"/>
    </source>
</evidence>
<dbReference type="Gene3D" id="1.10.630.10">
    <property type="entry name" value="Cytochrome P450"/>
    <property type="match status" value="1"/>
</dbReference>
<comment type="similarity">
    <text evidence="1">Belongs to the cytochrome P450 family.</text>
</comment>
<dbReference type="PRINTS" id="PR00385">
    <property type="entry name" value="P450"/>
</dbReference>
<reference evidence="4 5" key="1">
    <citation type="submission" date="2011-01" db="EMBL/GenBank/DDBJ databases">
        <title>Complete sequence of chromosome of Streptomyces flavogriseus ATCC 33331.</title>
        <authorList>
            <consortium name="US DOE Joint Genome Institute"/>
            <person name="Lucas S."/>
            <person name="Copeland A."/>
            <person name="Lapidus A."/>
            <person name="Cheng J.-F."/>
            <person name="Goodwin L."/>
            <person name="Pitluck S."/>
            <person name="Davenport K."/>
            <person name="Detter J.C."/>
            <person name="Han C."/>
            <person name="Tapia R."/>
            <person name="Land M."/>
            <person name="Hauser L."/>
            <person name="Kyrpides N."/>
            <person name="Ivanova N."/>
            <person name="Ovchinnikova G."/>
            <person name="Pagani I."/>
            <person name="Brumm P."/>
            <person name="Mead D."/>
            <person name="Woyke T."/>
        </authorList>
    </citation>
    <scope>NUCLEOTIDE SEQUENCE [LARGE SCALE GENOMIC DNA]</scope>
    <source>
        <strain evidence="5">ATCC 33331 / IAF-45CD</strain>
    </source>
</reference>
<dbReference type="Proteomes" id="UP000002066">
    <property type="component" value="Chromosome"/>
</dbReference>
<dbReference type="AlphaFoldDB" id="A0A8D3WF11"/>
<dbReference type="EMBL" id="CP002475">
    <property type="protein sequence ID" value="ADW01523.1"/>
    <property type="molecule type" value="Genomic_DNA"/>
</dbReference>
<keyword evidence="2" id="KW-0349">Heme</keyword>
<dbReference type="PANTHER" id="PTHR24305">
    <property type="entry name" value="CYTOCHROME P450"/>
    <property type="match status" value="1"/>
</dbReference>
<evidence type="ECO:0000313" key="5">
    <source>
        <dbReference type="Proteomes" id="UP000002066"/>
    </source>
</evidence>
<keyword evidence="2" id="KW-0479">Metal-binding</keyword>
<dbReference type="InterPro" id="IPR002401">
    <property type="entry name" value="Cyt_P450_E_grp-I"/>
</dbReference>
<comment type="cofactor">
    <cofactor evidence="2">
        <name>heme</name>
        <dbReference type="ChEBI" id="CHEBI:30413"/>
    </cofactor>
</comment>
<sequence length="470" mass="50948">MDRTEKLMNVDRSACHGQPPVPPGPGTLAHSRALRFWLDPANLDQAGPVVRTRTGPATAYQVNDPALLRKVGSDENTFRFWGPDPSLRDFTENGVVGIEGAAHRERRTVMRPAFTASRLTALGPEVQARTLSLLADLPADRPLDMRVEMSRLACGLLVSCILNSELAPGTLSKIAAARSTLSGGIFWRYALAPWPWVPVPRRRASSRALTELDEAVHEVRDRHRPDPDGQDLVSLLEAAAPGNPHVVLRDIRALLIAGMETSASTLSWACYELGRYPHYQQALQDEADAAPDTSRLQADQLPLATAFVQEVTRLHGIPFLVRRTRHETCQGGVRIPAGAVVTLPLGALRRDRNRYPDPDVFDPQRWLPNAEPPSAPAALLAYGLGPRYCPGAAAADAMLPVALATLASSRTLRPARPGRRIGVSLELTPTPKGLTMYATPREPRTADTRPTPGANIDSRSGVVSTTDAQA</sequence>
<dbReference type="PRINTS" id="PR00463">
    <property type="entry name" value="EP450I"/>
</dbReference>
<evidence type="ECO:0000313" key="4">
    <source>
        <dbReference type="EMBL" id="ADW01523.1"/>
    </source>
</evidence>
<feature type="compositionally biased region" description="Polar residues" evidence="3">
    <location>
        <begin position="457"/>
        <end position="470"/>
    </location>
</feature>
<accession>A0A8D3WF11</accession>
<keyword evidence="2" id="KW-0408">Iron</keyword>
<organism evidence="4 5">
    <name type="scientific">Streptomyces pratensis (strain ATCC 33331 / IAF-45CD)</name>
    <dbReference type="NCBI Taxonomy" id="591167"/>
    <lineage>
        <taxon>Bacteria</taxon>
        <taxon>Bacillati</taxon>
        <taxon>Actinomycetota</taxon>
        <taxon>Actinomycetes</taxon>
        <taxon>Kitasatosporales</taxon>
        <taxon>Streptomycetaceae</taxon>
        <taxon>Streptomyces</taxon>
    </lineage>
</organism>
<dbReference type="GO" id="GO:0020037">
    <property type="term" value="F:heme binding"/>
    <property type="evidence" value="ECO:0007669"/>
    <property type="project" value="InterPro"/>
</dbReference>
<dbReference type="SUPFAM" id="SSF48264">
    <property type="entry name" value="Cytochrome P450"/>
    <property type="match status" value="1"/>
</dbReference>
<feature type="region of interest" description="Disordered" evidence="3">
    <location>
        <begin position="432"/>
        <end position="470"/>
    </location>
</feature>
<evidence type="ECO:0000256" key="3">
    <source>
        <dbReference type="SAM" id="MobiDB-lite"/>
    </source>
</evidence>
<gene>
    <name evidence="4" type="ordered locus">Sfla_0050</name>
</gene>
<dbReference type="GO" id="GO:0005506">
    <property type="term" value="F:iron ion binding"/>
    <property type="evidence" value="ECO:0007669"/>
    <property type="project" value="InterPro"/>
</dbReference>
<feature type="region of interest" description="Disordered" evidence="3">
    <location>
        <begin position="1"/>
        <end position="27"/>
    </location>
</feature>
<dbReference type="InterPro" id="IPR050121">
    <property type="entry name" value="Cytochrome_P450_monoxygenase"/>
</dbReference>
<feature type="binding site" description="axial binding residue" evidence="2">
    <location>
        <position position="389"/>
    </location>
    <ligand>
        <name>heme</name>
        <dbReference type="ChEBI" id="CHEBI:30413"/>
    </ligand>
    <ligandPart>
        <name>Fe</name>
        <dbReference type="ChEBI" id="CHEBI:18248"/>
    </ligandPart>
</feature>